<protein>
    <submittedName>
        <fullName evidence="1">Uncharacterized protein</fullName>
    </submittedName>
</protein>
<reference evidence="1" key="2">
    <citation type="journal article" date="2015" name="Fish Shellfish Immunol.">
        <title>Early steps in the European eel (Anguilla anguilla)-Vibrio vulnificus interaction in the gills: Role of the RtxA13 toxin.</title>
        <authorList>
            <person name="Callol A."/>
            <person name="Pajuelo D."/>
            <person name="Ebbesson L."/>
            <person name="Teles M."/>
            <person name="MacKenzie S."/>
            <person name="Amaro C."/>
        </authorList>
    </citation>
    <scope>NUCLEOTIDE SEQUENCE</scope>
</reference>
<proteinExistence type="predicted"/>
<dbReference type="AlphaFoldDB" id="A0A0E9X3K7"/>
<name>A0A0E9X3K7_ANGAN</name>
<organism evidence="1">
    <name type="scientific">Anguilla anguilla</name>
    <name type="common">European freshwater eel</name>
    <name type="synonym">Muraena anguilla</name>
    <dbReference type="NCBI Taxonomy" id="7936"/>
    <lineage>
        <taxon>Eukaryota</taxon>
        <taxon>Metazoa</taxon>
        <taxon>Chordata</taxon>
        <taxon>Craniata</taxon>
        <taxon>Vertebrata</taxon>
        <taxon>Euteleostomi</taxon>
        <taxon>Actinopterygii</taxon>
        <taxon>Neopterygii</taxon>
        <taxon>Teleostei</taxon>
        <taxon>Anguilliformes</taxon>
        <taxon>Anguillidae</taxon>
        <taxon>Anguilla</taxon>
    </lineage>
</organism>
<reference evidence="1" key="1">
    <citation type="submission" date="2014-11" db="EMBL/GenBank/DDBJ databases">
        <authorList>
            <person name="Amaro Gonzalez C."/>
        </authorList>
    </citation>
    <scope>NUCLEOTIDE SEQUENCE</scope>
</reference>
<evidence type="ECO:0000313" key="1">
    <source>
        <dbReference type="EMBL" id="JAH97066.1"/>
    </source>
</evidence>
<dbReference type="EMBL" id="GBXM01011511">
    <property type="protein sequence ID" value="JAH97066.1"/>
    <property type="molecule type" value="Transcribed_RNA"/>
</dbReference>
<accession>A0A0E9X3K7</accession>
<sequence length="66" mass="7851">MRAPLYLKGQFCHTKSSMSFLFFFCHLWDERKEAFSFCTLHLEIGLALFKWSYIILPHYQCLDAGL</sequence>